<evidence type="ECO:0000313" key="2">
    <source>
        <dbReference type="Proteomes" id="UP000507470"/>
    </source>
</evidence>
<name>A0A6J8EVD0_MYTCO</name>
<organism evidence="1 2">
    <name type="scientific">Mytilus coruscus</name>
    <name type="common">Sea mussel</name>
    <dbReference type="NCBI Taxonomy" id="42192"/>
    <lineage>
        <taxon>Eukaryota</taxon>
        <taxon>Metazoa</taxon>
        <taxon>Spiralia</taxon>
        <taxon>Lophotrochozoa</taxon>
        <taxon>Mollusca</taxon>
        <taxon>Bivalvia</taxon>
        <taxon>Autobranchia</taxon>
        <taxon>Pteriomorphia</taxon>
        <taxon>Mytilida</taxon>
        <taxon>Mytiloidea</taxon>
        <taxon>Mytilidae</taxon>
        <taxon>Mytilinae</taxon>
        <taxon>Mytilus</taxon>
    </lineage>
</organism>
<dbReference type="EMBL" id="CACVKT020009724">
    <property type="protein sequence ID" value="CAC5423141.1"/>
    <property type="molecule type" value="Genomic_DNA"/>
</dbReference>
<reference evidence="1 2" key="1">
    <citation type="submission" date="2020-06" db="EMBL/GenBank/DDBJ databases">
        <authorList>
            <person name="Li R."/>
            <person name="Bekaert M."/>
        </authorList>
    </citation>
    <scope>NUCLEOTIDE SEQUENCE [LARGE SCALE GENOMIC DNA]</scope>
    <source>
        <strain evidence="2">wild</strain>
    </source>
</reference>
<protein>
    <submittedName>
        <fullName evidence="1">Uncharacterized protein</fullName>
    </submittedName>
</protein>
<sequence>MEIEQLHLWVRWLELQRDGFIAVTELEEERIKRTRRRRQQRRPLYEQYERLLQELNREDPYGYKNFLRVDADMFGEILNRISHGIELQNTNSREALESGLKLAVFLRHLATGASLAERMYSFRMAKTHFADLPVQGEWVKNAFRILALRFQGLLGCLDQSTDTIDSIILACMTQHNLHRNWNPSIVRQAIDHEDDHTQLQHGEWRQGRQIADGDHIPGRNAVTSVEVRPRDFLMHYFNSPAGSKSVEWQESIYLVQQCNYSYLWFHRKTADVVI</sequence>
<dbReference type="OrthoDB" id="6118955at2759"/>
<gene>
    <name evidence="1" type="ORF">MCOR_55141</name>
</gene>
<dbReference type="Proteomes" id="UP000507470">
    <property type="component" value="Unassembled WGS sequence"/>
</dbReference>
<proteinExistence type="predicted"/>
<keyword evidence="2" id="KW-1185">Reference proteome</keyword>
<accession>A0A6J8EVD0</accession>
<evidence type="ECO:0000313" key="1">
    <source>
        <dbReference type="EMBL" id="CAC5423141.1"/>
    </source>
</evidence>
<dbReference type="AlphaFoldDB" id="A0A6J8EVD0"/>